<sequence length="86" mass="9972">MCRKIVQNVEFIREKKTVEETRIIRECAYTDEKLDGKKRTGNKGIILYLYQCQNENNEPCNASNALSYSIMSVVASLFCFILRSQI</sequence>
<evidence type="ECO:0000313" key="2">
    <source>
        <dbReference type="WBParaSite" id="ACRNAN_scaffold5205.g12978.t1"/>
    </source>
</evidence>
<dbReference type="AlphaFoldDB" id="A0A914E1Y8"/>
<reference evidence="2" key="1">
    <citation type="submission" date="2022-11" db="UniProtKB">
        <authorList>
            <consortium name="WormBaseParasite"/>
        </authorList>
    </citation>
    <scope>IDENTIFICATION</scope>
</reference>
<keyword evidence="1" id="KW-1185">Reference proteome</keyword>
<dbReference type="Proteomes" id="UP000887540">
    <property type="component" value="Unplaced"/>
</dbReference>
<organism evidence="1 2">
    <name type="scientific">Acrobeloides nanus</name>
    <dbReference type="NCBI Taxonomy" id="290746"/>
    <lineage>
        <taxon>Eukaryota</taxon>
        <taxon>Metazoa</taxon>
        <taxon>Ecdysozoa</taxon>
        <taxon>Nematoda</taxon>
        <taxon>Chromadorea</taxon>
        <taxon>Rhabditida</taxon>
        <taxon>Tylenchina</taxon>
        <taxon>Cephalobomorpha</taxon>
        <taxon>Cephaloboidea</taxon>
        <taxon>Cephalobidae</taxon>
        <taxon>Acrobeloides</taxon>
    </lineage>
</organism>
<proteinExistence type="predicted"/>
<accession>A0A914E1Y8</accession>
<name>A0A914E1Y8_9BILA</name>
<protein>
    <submittedName>
        <fullName evidence="2">Uncharacterized protein</fullName>
    </submittedName>
</protein>
<dbReference type="WBParaSite" id="ACRNAN_scaffold5205.g12978.t1">
    <property type="protein sequence ID" value="ACRNAN_scaffold5205.g12978.t1"/>
    <property type="gene ID" value="ACRNAN_scaffold5205.g12978"/>
</dbReference>
<evidence type="ECO:0000313" key="1">
    <source>
        <dbReference type="Proteomes" id="UP000887540"/>
    </source>
</evidence>